<name>A0AAV4T950_CAEEX</name>
<proteinExistence type="predicted"/>
<evidence type="ECO:0000313" key="1">
    <source>
        <dbReference type="EMBL" id="GIY42580.1"/>
    </source>
</evidence>
<sequence>MLRMANGHYAKQSSIKHSYSPHAQLFASNFAYPQACLLENSISPPTRQHQFLNEISEIKLPCFREWLSDKDTR</sequence>
<protein>
    <submittedName>
        <fullName evidence="1">Uncharacterized protein</fullName>
    </submittedName>
</protein>
<keyword evidence="2" id="KW-1185">Reference proteome</keyword>
<dbReference type="AlphaFoldDB" id="A0AAV4T950"/>
<gene>
    <name evidence="1" type="ORF">CEXT_557581</name>
</gene>
<reference evidence="1 2" key="1">
    <citation type="submission" date="2021-06" db="EMBL/GenBank/DDBJ databases">
        <title>Caerostris extrusa draft genome.</title>
        <authorList>
            <person name="Kono N."/>
            <person name="Arakawa K."/>
        </authorList>
    </citation>
    <scope>NUCLEOTIDE SEQUENCE [LARGE SCALE GENOMIC DNA]</scope>
</reference>
<dbReference type="EMBL" id="BPLR01010868">
    <property type="protein sequence ID" value="GIY42580.1"/>
    <property type="molecule type" value="Genomic_DNA"/>
</dbReference>
<dbReference type="Proteomes" id="UP001054945">
    <property type="component" value="Unassembled WGS sequence"/>
</dbReference>
<accession>A0AAV4T950</accession>
<evidence type="ECO:0000313" key="2">
    <source>
        <dbReference type="Proteomes" id="UP001054945"/>
    </source>
</evidence>
<organism evidence="1 2">
    <name type="scientific">Caerostris extrusa</name>
    <name type="common">Bark spider</name>
    <name type="synonym">Caerostris bankana</name>
    <dbReference type="NCBI Taxonomy" id="172846"/>
    <lineage>
        <taxon>Eukaryota</taxon>
        <taxon>Metazoa</taxon>
        <taxon>Ecdysozoa</taxon>
        <taxon>Arthropoda</taxon>
        <taxon>Chelicerata</taxon>
        <taxon>Arachnida</taxon>
        <taxon>Araneae</taxon>
        <taxon>Araneomorphae</taxon>
        <taxon>Entelegynae</taxon>
        <taxon>Araneoidea</taxon>
        <taxon>Araneidae</taxon>
        <taxon>Caerostris</taxon>
    </lineage>
</organism>
<comment type="caution">
    <text evidence="1">The sequence shown here is derived from an EMBL/GenBank/DDBJ whole genome shotgun (WGS) entry which is preliminary data.</text>
</comment>